<dbReference type="Gene3D" id="1.10.510.10">
    <property type="entry name" value="Transferase(Phosphotransferase) domain 1"/>
    <property type="match status" value="1"/>
</dbReference>
<evidence type="ECO:0000256" key="4">
    <source>
        <dbReference type="ARBA" id="ARBA00022741"/>
    </source>
</evidence>
<reference evidence="11 12" key="1">
    <citation type="submission" date="2018-11" db="EMBL/GenBank/DDBJ databases">
        <title>Genome assembly of Steccherinum ochraceum LE-BIN_3174, the white-rot fungus of the Steccherinaceae family (The Residual Polyporoid clade, Polyporales, Basidiomycota).</title>
        <authorList>
            <person name="Fedorova T.V."/>
            <person name="Glazunova O.A."/>
            <person name="Landesman E.O."/>
            <person name="Moiseenko K.V."/>
            <person name="Psurtseva N.V."/>
            <person name="Savinova O.S."/>
            <person name="Shakhova N.V."/>
            <person name="Tyazhelova T.V."/>
            <person name="Vasina D.V."/>
        </authorList>
    </citation>
    <scope>NUCLEOTIDE SEQUENCE [LARGE SCALE GENOMIC DNA]</scope>
    <source>
        <strain evidence="11 12">LE-BIN_3174</strain>
    </source>
</reference>
<gene>
    <name evidence="11" type="ORF">EIP91_000448</name>
</gene>
<dbReference type="PANTHER" id="PTHR24356">
    <property type="entry name" value="SERINE/THREONINE-PROTEIN KINASE"/>
    <property type="match status" value="1"/>
</dbReference>
<organism evidence="11 12">
    <name type="scientific">Steccherinum ochraceum</name>
    <dbReference type="NCBI Taxonomy" id="92696"/>
    <lineage>
        <taxon>Eukaryota</taxon>
        <taxon>Fungi</taxon>
        <taxon>Dikarya</taxon>
        <taxon>Basidiomycota</taxon>
        <taxon>Agaricomycotina</taxon>
        <taxon>Agaricomycetes</taxon>
        <taxon>Polyporales</taxon>
        <taxon>Steccherinaceae</taxon>
        <taxon>Steccherinum</taxon>
    </lineage>
</organism>
<evidence type="ECO:0000256" key="6">
    <source>
        <dbReference type="ARBA" id="ARBA00022840"/>
    </source>
</evidence>
<dbReference type="CDD" id="cd00180">
    <property type="entry name" value="PKc"/>
    <property type="match status" value="1"/>
</dbReference>
<dbReference type="PROSITE" id="PS51257">
    <property type="entry name" value="PROKAR_LIPOPROTEIN"/>
    <property type="match status" value="1"/>
</dbReference>
<evidence type="ECO:0000313" key="11">
    <source>
        <dbReference type="EMBL" id="TCD67163.1"/>
    </source>
</evidence>
<evidence type="ECO:0000256" key="7">
    <source>
        <dbReference type="ARBA" id="ARBA00047899"/>
    </source>
</evidence>
<comment type="catalytic activity">
    <reaction evidence="7">
        <text>L-threonyl-[protein] + ATP = O-phospho-L-threonyl-[protein] + ADP + H(+)</text>
        <dbReference type="Rhea" id="RHEA:46608"/>
        <dbReference type="Rhea" id="RHEA-COMP:11060"/>
        <dbReference type="Rhea" id="RHEA-COMP:11605"/>
        <dbReference type="ChEBI" id="CHEBI:15378"/>
        <dbReference type="ChEBI" id="CHEBI:30013"/>
        <dbReference type="ChEBI" id="CHEBI:30616"/>
        <dbReference type="ChEBI" id="CHEBI:61977"/>
        <dbReference type="ChEBI" id="CHEBI:456216"/>
        <dbReference type="EC" id="2.7.11.1"/>
    </reaction>
</comment>
<evidence type="ECO:0000256" key="1">
    <source>
        <dbReference type="ARBA" id="ARBA00012513"/>
    </source>
</evidence>
<keyword evidence="2" id="KW-0723">Serine/threonine-protein kinase</keyword>
<feature type="domain" description="Protein kinase" evidence="10">
    <location>
        <begin position="490"/>
        <end position="771"/>
    </location>
</feature>
<dbReference type="PROSITE" id="PS00108">
    <property type="entry name" value="PROTEIN_KINASE_ST"/>
    <property type="match status" value="1"/>
</dbReference>
<keyword evidence="6" id="KW-0067">ATP-binding</keyword>
<dbReference type="Proteomes" id="UP000292702">
    <property type="component" value="Unassembled WGS sequence"/>
</dbReference>
<sequence>MTRYVDLVLAPSLPAPSSVQSCLLKLCLLLNRSFGGLQPDIADILMRYLKGSYKRYPQKAFYPASHVPPLGLYTAPIFGHVYARSQPSISRSGSRRANISSVSDDDLPSTYYSSSATLSSSSSSNGLALTASEILPAASGSGNDIEPEIFDESRERLLHEQSNPQLFPLNELAATLRIESQQDDVRSAFLSSDSLGSLACVGPSSPSPYAATYSPSGHPEYVQSSHYPGLDSKSVNNLGLEGVPDREPAVNSAYHVDQNHHFGFNAHRPPIPDKPPGLGFSPPLTVPSPPTIPSEIFLDVEPARPVPSTPHQIPALALHDQGYARNVTKSPRNIPPPNRVPQANDHGLLTPVKTPRWLGRQVRLGNAEVQQASPQPSPRDVGFANFKVQQMPAKAPPPSPMGLAMQFAPAVDNNARPSNGRGAKPQVPWLTPPVQDYLSPYKYLAPQAEAIPVVYDSGREATALAKLAENPRLREQQSLTAVKNVDGHHVNPAEFISKGSFGRVMKAHHSRYGMVALKALSKRRYSRDLDLYNSLKLEFEALRLISGGRTDVNVRHLASMYHSWDDEHFVYFAMPLYPCTLHDHLFRNKNNRLPENDILFYSLNLISALGALKTLGIVHHDIKPENIFMTEKGDLALGDYGLCALGSSRMKRKDGAPWGTLGYIPPEILFDRDHHSQFDPAIDVWAAGIVLMEMMLDYEDAMAFVLRLADFARMTYQGNLNEIKDQQSAYIEEVRKTLSNKQQRQIIKQMLDSEPQDRVPISHLLQYTDYLGDVEETLPGLRPYILPIQNVNSPLQTALEDPCEGGQKQPVATTTLEKQTRTQLLSVDAIMAYKFSFLR</sequence>
<keyword evidence="5" id="KW-0418">Kinase</keyword>
<keyword evidence="12" id="KW-1185">Reference proteome</keyword>
<dbReference type="OrthoDB" id="193860at2759"/>
<keyword evidence="4" id="KW-0547">Nucleotide-binding</keyword>
<dbReference type="InterPro" id="IPR000719">
    <property type="entry name" value="Prot_kinase_dom"/>
</dbReference>
<dbReference type="Pfam" id="PF00069">
    <property type="entry name" value="Pkinase"/>
    <property type="match status" value="1"/>
</dbReference>
<accession>A0A4R0RJV0</accession>
<keyword evidence="3" id="KW-0808">Transferase</keyword>
<evidence type="ECO:0000256" key="2">
    <source>
        <dbReference type="ARBA" id="ARBA00022527"/>
    </source>
</evidence>
<dbReference type="InterPro" id="IPR011009">
    <property type="entry name" value="Kinase-like_dom_sf"/>
</dbReference>
<evidence type="ECO:0000256" key="8">
    <source>
        <dbReference type="ARBA" id="ARBA00048679"/>
    </source>
</evidence>
<dbReference type="GO" id="GO:0004674">
    <property type="term" value="F:protein serine/threonine kinase activity"/>
    <property type="evidence" value="ECO:0007669"/>
    <property type="project" value="UniProtKB-KW"/>
</dbReference>
<evidence type="ECO:0000256" key="5">
    <source>
        <dbReference type="ARBA" id="ARBA00022777"/>
    </source>
</evidence>
<protein>
    <recommendedName>
        <fullName evidence="1">non-specific serine/threonine protein kinase</fullName>
        <ecNumber evidence="1">2.7.11.1</ecNumber>
    </recommendedName>
</protein>
<dbReference type="SMART" id="SM00220">
    <property type="entry name" value="S_TKc"/>
    <property type="match status" value="1"/>
</dbReference>
<evidence type="ECO:0000313" key="12">
    <source>
        <dbReference type="Proteomes" id="UP000292702"/>
    </source>
</evidence>
<dbReference type="GO" id="GO:0005524">
    <property type="term" value="F:ATP binding"/>
    <property type="evidence" value="ECO:0007669"/>
    <property type="project" value="UniProtKB-KW"/>
</dbReference>
<dbReference type="PANTHER" id="PTHR24356:SF1">
    <property type="entry name" value="SERINE_THREONINE-PROTEIN KINASE GREATWALL"/>
    <property type="match status" value="1"/>
</dbReference>
<dbReference type="PROSITE" id="PS50011">
    <property type="entry name" value="PROTEIN_KINASE_DOM"/>
    <property type="match status" value="1"/>
</dbReference>
<dbReference type="EC" id="2.7.11.1" evidence="1"/>
<dbReference type="InterPro" id="IPR008271">
    <property type="entry name" value="Ser/Thr_kinase_AS"/>
</dbReference>
<name>A0A4R0RJV0_9APHY</name>
<dbReference type="InterPro" id="IPR050236">
    <property type="entry name" value="Ser_Thr_kinase_AGC"/>
</dbReference>
<feature type="region of interest" description="Disordered" evidence="9">
    <location>
        <begin position="330"/>
        <end position="351"/>
    </location>
</feature>
<evidence type="ECO:0000256" key="9">
    <source>
        <dbReference type="SAM" id="MobiDB-lite"/>
    </source>
</evidence>
<dbReference type="AlphaFoldDB" id="A0A4R0RJV0"/>
<evidence type="ECO:0000259" key="10">
    <source>
        <dbReference type="PROSITE" id="PS50011"/>
    </source>
</evidence>
<comment type="catalytic activity">
    <reaction evidence="8">
        <text>L-seryl-[protein] + ATP = O-phospho-L-seryl-[protein] + ADP + H(+)</text>
        <dbReference type="Rhea" id="RHEA:17989"/>
        <dbReference type="Rhea" id="RHEA-COMP:9863"/>
        <dbReference type="Rhea" id="RHEA-COMP:11604"/>
        <dbReference type="ChEBI" id="CHEBI:15378"/>
        <dbReference type="ChEBI" id="CHEBI:29999"/>
        <dbReference type="ChEBI" id="CHEBI:30616"/>
        <dbReference type="ChEBI" id="CHEBI:83421"/>
        <dbReference type="ChEBI" id="CHEBI:456216"/>
        <dbReference type="EC" id="2.7.11.1"/>
    </reaction>
</comment>
<proteinExistence type="predicted"/>
<dbReference type="STRING" id="92696.A0A4R0RJV0"/>
<evidence type="ECO:0000256" key="3">
    <source>
        <dbReference type="ARBA" id="ARBA00022679"/>
    </source>
</evidence>
<dbReference type="EMBL" id="RWJN01000108">
    <property type="protein sequence ID" value="TCD67163.1"/>
    <property type="molecule type" value="Genomic_DNA"/>
</dbReference>
<comment type="caution">
    <text evidence="11">The sequence shown here is derived from an EMBL/GenBank/DDBJ whole genome shotgun (WGS) entry which is preliminary data.</text>
</comment>
<dbReference type="SUPFAM" id="SSF56112">
    <property type="entry name" value="Protein kinase-like (PK-like)"/>
    <property type="match status" value="1"/>
</dbReference>